<sequence length="267" mass="30234">MQAVPTPICGTCYHDFSVFRAEIYGVDSMSTDWTLDSKKKASDVLRYSRSDKMNVISVYVDNLPYEMDKVWLHQLFRGYSEVVDVYIPNKRSFRFNTKFGFVRFKSRVEAERAVQNLNGILIRDYYIHVNLARFSQDSRSRIPLQKACDRMHEATDFLVNNIKSKEFVGDCNPSFADIIVDMVENSSNNGAEDVNGESKEAVVETDSGDDEPFDFDVDKAELEIVEEVSETNVEAEKAIGPEERALQLINVNMQGCIDKAANSSSGV</sequence>
<evidence type="ECO:0000256" key="3">
    <source>
        <dbReference type="ARBA" id="ARBA00023187"/>
    </source>
</evidence>
<comment type="caution">
    <text evidence="6">The sequence shown here is derived from an EMBL/GenBank/DDBJ whole genome shotgun (WGS) entry which is preliminary data.</text>
</comment>
<evidence type="ECO:0000259" key="5">
    <source>
        <dbReference type="PROSITE" id="PS50102"/>
    </source>
</evidence>
<dbReference type="EMBL" id="QEFC01006364">
    <property type="protein sequence ID" value="KAE9444696.1"/>
    <property type="molecule type" value="Genomic_DNA"/>
</dbReference>
<reference evidence="6" key="1">
    <citation type="journal article" date="2019" name="Genome Biol. Evol.">
        <title>The Rhododendron genome and chromosomal organization provide insight into shared whole-genome duplications across the heath family (Ericaceae).</title>
        <authorList>
            <person name="Soza V.L."/>
            <person name="Lindsley D."/>
            <person name="Waalkes A."/>
            <person name="Ramage E."/>
            <person name="Patwardhan R.P."/>
            <person name="Burton J.N."/>
            <person name="Adey A."/>
            <person name="Kumar A."/>
            <person name="Qiu R."/>
            <person name="Shendure J."/>
            <person name="Hall B."/>
        </authorList>
    </citation>
    <scope>NUCLEOTIDE SEQUENCE</scope>
    <source>
        <strain evidence="6">RSF 1966-606</strain>
    </source>
</reference>
<gene>
    <name evidence="6" type="ORF">C3L33_23406</name>
</gene>
<dbReference type="OrthoDB" id="266020at2759"/>
<dbReference type="GO" id="GO:0008380">
    <property type="term" value="P:RNA splicing"/>
    <property type="evidence" value="ECO:0007669"/>
    <property type="project" value="UniProtKB-KW"/>
</dbReference>
<keyword evidence="2" id="KW-0747">Spliceosome</keyword>
<organism evidence="6">
    <name type="scientific">Rhododendron williamsianum</name>
    <dbReference type="NCBI Taxonomy" id="262921"/>
    <lineage>
        <taxon>Eukaryota</taxon>
        <taxon>Viridiplantae</taxon>
        <taxon>Streptophyta</taxon>
        <taxon>Embryophyta</taxon>
        <taxon>Tracheophyta</taxon>
        <taxon>Spermatophyta</taxon>
        <taxon>Magnoliopsida</taxon>
        <taxon>eudicotyledons</taxon>
        <taxon>Gunneridae</taxon>
        <taxon>Pentapetalae</taxon>
        <taxon>asterids</taxon>
        <taxon>Ericales</taxon>
        <taxon>Ericaceae</taxon>
        <taxon>Ericoideae</taxon>
        <taxon>Rhodoreae</taxon>
        <taxon>Rhododendron</taxon>
    </lineage>
</organism>
<dbReference type="SUPFAM" id="SSF54928">
    <property type="entry name" value="RNA-binding domain, RBD"/>
    <property type="match status" value="1"/>
</dbReference>
<dbReference type="PANTHER" id="PTHR23147">
    <property type="entry name" value="SERINE/ARGININE RICH SPLICING FACTOR"/>
    <property type="match status" value="1"/>
</dbReference>
<protein>
    <recommendedName>
        <fullName evidence="5">RRM domain-containing protein</fullName>
    </recommendedName>
</protein>
<evidence type="ECO:0000256" key="2">
    <source>
        <dbReference type="ARBA" id="ARBA00022728"/>
    </source>
</evidence>
<keyword evidence="3" id="KW-0508">mRNA splicing</keyword>
<dbReference type="InterPro" id="IPR012677">
    <property type="entry name" value="Nucleotide-bd_a/b_plait_sf"/>
</dbReference>
<evidence type="ECO:0000313" key="6">
    <source>
        <dbReference type="EMBL" id="KAE9444696.1"/>
    </source>
</evidence>
<accession>A0A6A4K3N3</accession>
<dbReference type="Gene3D" id="3.30.70.330">
    <property type="match status" value="1"/>
</dbReference>
<dbReference type="PROSITE" id="PS50102">
    <property type="entry name" value="RRM"/>
    <property type="match status" value="1"/>
</dbReference>
<dbReference type="SMART" id="SM00360">
    <property type="entry name" value="RRM"/>
    <property type="match status" value="1"/>
</dbReference>
<dbReference type="CDD" id="cd00590">
    <property type="entry name" value="RRM_SF"/>
    <property type="match status" value="1"/>
</dbReference>
<proteinExistence type="predicted"/>
<dbReference type="Pfam" id="PF00076">
    <property type="entry name" value="RRM_1"/>
    <property type="match status" value="1"/>
</dbReference>
<feature type="non-terminal residue" evidence="6">
    <location>
        <position position="1"/>
    </location>
</feature>
<dbReference type="AlphaFoldDB" id="A0A6A4K3N3"/>
<dbReference type="InterPro" id="IPR050907">
    <property type="entry name" value="SRSF"/>
</dbReference>
<dbReference type="InterPro" id="IPR035979">
    <property type="entry name" value="RBD_domain_sf"/>
</dbReference>
<evidence type="ECO:0000256" key="4">
    <source>
        <dbReference type="PROSITE-ProRule" id="PRU00176"/>
    </source>
</evidence>
<feature type="domain" description="RRM" evidence="5">
    <location>
        <begin position="56"/>
        <end position="134"/>
    </location>
</feature>
<dbReference type="GO" id="GO:0003723">
    <property type="term" value="F:RNA binding"/>
    <property type="evidence" value="ECO:0007669"/>
    <property type="project" value="UniProtKB-UniRule"/>
</dbReference>
<name>A0A6A4K3N3_9ERIC</name>
<keyword evidence="1" id="KW-0507">mRNA processing</keyword>
<dbReference type="GO" id="GO:0006397">
    <property type="term" value="P:mRNA processing"/>
    <property type="evidence" value="ECO:0007669"/>
    <property type="project" value="UniProtKB-KW"/>
</dbReference>
<evidence type="ECO:0000256" key="1">
    <source>
        <dbReference type="ARBA" id="ARBA00022664"/>
    </source>
</evidence>
<dbReference type="GO" id="GO:0005681">
    <property type="term" value="C:spliceosomal complex"/>
    <property type="evidence" value="ECO:0007669"/>
    <property type="project" value="UniProtKB-KW"/>
</dbReference>
<keyword evidence="4" id="KW-0694">RNA-binding</keyword>
<dbReference type="InterPro" id="IPR000504">
    <property type="entry name" value="RRM_dom"/>
</dbReference>